<organism evidence="1 2">
    <name type="scientific">Pedobacter helvus</name>
    <dbReference type="NCBI Taxonomy" id="2563444"/>
    <lineage>
        <taxon>Bacteria</taxon>
        <taxon>Pseudomonadati</taxon>
        <taxon>Bacteroidota</taxon>
        <taxon>Sphingobacteriia</taxon>
        <taxon>Sphingobacteriales</taxon>
        <taxon>Sphingobacteriaceae</taxon>
        <taxon>Pedobacter</taxon>
    </lineage>
</organism>
<sequence length="173" mass="19987">MKTLYYKLPSLKAYAFTLILFITLTLSTSSVFGQSFSNDTMGFESSSFLGNVTNDFMFSIPDDWHEEFSYWGAGVTEYRWRISPRDLFSDWGIWAHDMWYPMGTYGIMEQTEVKAVGAPWVYTTLVVKEKNGYGTLDPGRRMVSIKVEETQIDPLGPYYNTFEHTKGHIYIVN</sequence>
<gene>
    <name evidence="1" type="ORF">E5L68_003690</name>
</gene>
<dbReference type="Proteomes" id="UP001517367">
    <property type="component" value="Unassembled WGS sequence"/>
</dbReference>
<name>A0ABW9JDJ6_9SPHI</name>
<keyword evidence="2" id="KW-1185">Reference proteome</keyword>
<proteinExistence type="predicted"/>
<reference evidence="1 2" key="1">
    <citation type="submission" date="2024-12" db="EMBL/GenBank/DDBJ databases">
        <authorList>
            <person name="Hu S."/>
        </authorList>
    </citation>
    <scope>NUCLEOTIDE SEQUENCE [LARGE SCALE GENOMIC DNA]</scope>
    <source>
        <strain evidence="1 2">P-25</strain>
    </source>
</reference>
<comment type="caution">
    <text evidence="1">The sequence shown here is derived from an EMBL/GenBank/DDBJ whole genome shotgun (WGS) entry which is preliminary data.</text>
</comment>
<dbReference type="RefSeq" id="WP_138729703.1">
    <property type="nucleotide sequence ID" value="NZ_SRMP02000003.1"/>
</dbReference>
<accession>A0ABW9JDJ6</accession>
<evidence type="ECO:0000313" key="2">
    <source>
        <dbReference type="Proteomes" id="UP001517367"/>
    </source>
</evidence>
<dbReference type="EMBL" id="SRMP02000003">
    <property type="protein sequence ID" value="MFN0290475.1"/>
    <property type="molecule type" value="Genomic_DNA"/>
</dbReference>
<protein>
    <submittedName>
        <fullName evidence="1">Uncharacterized protein</fullName>
    </submittedName>
</protein>
<evidence type="ECO:0000313" key="1">
    <source>
        <dbReference type="EMBL" id="MFN0290475.1"/>
    </source>
</evidence>